<evidence type="ECO:0000313" key="1">
    <source>
        <dbReference type="EMBL" id="VAW08259.1"/>
    </source>
</evidence>
<gene>
    <name evidence="1" type="ORF">MNBD_ACTINO02-1242</name>
</gene>
<name>A0A3B0T7L9_9ZZZZ</name>
<dbReference type="AlphaFoldDB" id="A0A3B0T7L9"/>
<accession>A0A3B0T7L9</accession>
<reference evidence="1" key="1">
    <citation type="submission" date="2018-06" db="EMBL/GenBank/DDBJ databases">
        <authorList>
            <person name="Zhirakovskaya E."/>
        </authorList>
    </citation>
    <scope>NUCLEOTIDE SEQUENCE</scope>
</reference>
<organism evidence="1">
    <name type="scientific">hydrothermal vent metagenome</name>
    <dbReference type="NCBI Taxonomy" id="652676"/>
    <lineage>
        <taxon>unclassified sequences</taxon>
        <taxon>metagenomes</taxon>
        <taxon>ecological metagenomes</taxon>
    </lineage>
</organism>
<dbReference type="Gene3D" id="3.40.91.30">
    <property type="match status" value="1"/>
</dbReference>
<proteinExistence type="predicted"/>
<dbReference type="EMBL" id="UOEK01000453">
    <property type="protein sequence ID" value="VAW08259.1"/>
    <property type="molecule type" value="Genomic_DNA"/>
</dbReference>
<protein>
    <submittedName>
        <fullName evidence="1">Uncharacterized protein</fullName>
    </submittedName>
</protein>
<sequence length="151" mass="17146">MASDLTHLPGPATFTEFAHESERQFALLLDFYGIPWEYEPREFAIDFDDDGKASAFFRPDFYLPEDDRYIEITTMSQKLVTKKNRKMRLLRSLYPNLNIKLFYLRDYLHLVLKYGLEEPPGMSGPAIPSRIPGPSRIVLSVDAGAVGAAVG</sequence>